<dbReference type="Proteomes" id="UP000612362">
    <property type="component" value="Unassembled WGS sequence"/>
</dbReference>
<dbReference type="NCBIfam" id="NF040560">
    <property type="entry name" value="CAS_Csx15"/>
    <property type="match status" value="1"/>
</dbReference>
<keyword evidence="2" id="KW-1185">Reference proteome</keyword>
<protein>
    <submittedName>
        <fullName evidence="1">Uncharacterized protein</fullName>
    </submittedName>
</protein>
<dbReference type="RefSeq" id="WP_220196836.1">
    <property type="nucleotide sequence ID" value="NZ_BNJF01000003.1"/>
</dbReference>
<evidence type="ECO:0000313" key="2">
    <source>
        <dbReference type="Proteomes" id="UP000612362"/>
    </source>
</evidence>
<reference evidence="1" key="1">
    <citation type="submission" date="2020-10" db="EMBL/GenBank/DDBJ databases">
        <title>Taxonomic study of unclassified bacteria belonging to the class Ktedonobacteria.</title>
        <authorList>
            <person name="Yabe S."/>
            <person name="Wang C.M."/>
            <person name="Zheng Y."/>
            <person name="Sakai Y."/>
            <person name="Cavaletti L."/>
            <person name="Monciardini P."/>
            <person name="Donadio S."/>
        </authorList>
    </citation>
    <scope>NUCLEOTIDE SEQUENCE</scope>
    <source>
        <strain evidence="1">SOSP1-1</strain>
    </source>
</reference>
<proteinExistence type="predicted"/>
<name>A0A8J3I7P2_9CHLR</name>
<evidence type="ECO:0000313" key="1">
    <source>
        <dbReference type="EMBL" id="GHO47572.1"/>
    </source>
</evidence>
<dbReference type="EMBL" id="BNJF01000003">
    <property type="protein sequence ID" value="GHO47572.1"/>
    <property type="molecule type" value="Genomic_DNA"/>
</dbReference>
<comment type="caution">
    <text evidence="1">The sequence shown here is derived from an EMBL/GenBank/DDBJ whole genome shotgun (WGS) entry which is preliminary data.</text>
</comment>
<accession>A0A8J3I7P2</accession>
<gene>
    <name evidence="1" type="ORF">KSX_57350</name>
</gene>
<sequence length="205" mass="24043">MIPASRVFDQTILTTLLDHDPVLQDYRQFFALLDWSLVHQWEGQQSLHRRPPLHPEAAYIKAFLLRIREGFISSTQLRRYLLKHPLLIIELGFHLELDPSAPYGFDAHKTLPSRYWLGEKLRTLDPVLLQDLLEATVHSLQAEILADPLKRYVSFQFRLLAELHGRMGRFPTLNHLRPMPGPLTEFEIAELLNMQTLREEARKHR</sequence>
<organism evidence="1 2">
    <name type="scientific">Ktedonospora formicarum</name>
    <dbReference type="NCBI Taxonomy" id="2778364"/>
    <lineage>
        <taxon>Bacteria</taxon>
        <taxon>Bacillati</taxon>
        <taxon>Chloroflexota</taxon>
        <taxon>Ktedonobacteria</taxon>
        <taxon>Ktedonobacterales</taxon>
        <taxon>Ktedonobacteraceae</taxon>
        <taxon>Ktedonospora</taxon>
    </lineage>
</organism>
<dbReference type="AlphaFoldDB" id="A0A8J3I7P2"/>